<proteinExistence type="predicted"/>
<dbReference type="STRING" id="2060906.A0A0H1B4P6"/>
<dbReference type="EMBL" id="LDEV01003179">
    <property type="protein sequence ID" value="KLJ06340.1"/>
    <property type="molecule type" value="Genomic_DNA"/>
</dbReference>
<dbReference type="Proteomes" id="UP000053573">
    <property type="component" value="Unassembled WGS sequence"/>
</dbReference>
<keyword evidence="1" id="KW-0812">Transmembrane</keyword>
<comment type="caution">
    <text evidence="2">The sequence shown here is derived from an EMBL/GenBank/DDBJ whole genome shotgun (WGS) entry which is preliminary data.</text>
</comment>
<dbReference type="AlphaFoldDB" id="A0A0H1B4P6"/>
<name>A0A0H1B4P6_9EURO</name>
<keyword evidence="1" id="KW-1133">Transmembrane helix</keyword>
<evidence type="ECO:0000313" key="2">
    <source>
        <dbReference type="EMBL" id="KLJ06340.1"/>
    </source>
</evidence>
<sequence>ETNLISLSERAVTLFSKEYTSIFYQRFKISESTVYYSMSLSVTLLLSQSLHFYIYNNDKKIKIRDFLKYKSKILSEYHSFIQTF</sequence>
<evidence type="ECO:0000313" key="3">
    <source>
        <dbReference type="Proteomes" id="UP000053573"/>
    </source>
</evidence>
<accession>A0A0H1B4P6</accession>
<keyword evidence="1" id="KW-0472">Membrane</keyword>
<evidence type="ECO:0000256" key="1">
    <source>
        <dbReference type="SAM" id="Phobius"/>
    </source>
</evidence>
<feature type="non-terminal residue" evidence="2">
    <location>
        <position position="1"/>
    </location>
</feature>
<reference evidence="3" key="1">
    <citation type="journal article" date="2015" name="PLoS Genet.">
        <title>The dynamic genome and transcriptome of the human fungal pathogen Blastomyces and close relative Emmonsia.</title>
        <authorList>
            <person name="Munoz J.F."/>
            <person name="Gauthier G.M."/>
            <person name="Desjardins C.A."/>
            <person name="Gallo J.E."/>
            <person name="Holder J."/>
            <person name="Sullivan T.D."/>
            <person name="Marty A.J."/>
            <person name="Carmen J.C."/>
            <person name="Chen Z."/>
            <person name="Ding L."/>
            <person name="Gujja S."/>
            <person name="Magrini V."/>
            <person name="Misas E."/>
            <person name="Mitreva M."/>
            <person name="Priest M."/>
            <person name="Saif S."/>
            <person name="Whiston E.A."/>
            <person name="Young S."/>
            <person name="Zeng Q."/>
            <person name="Goldman W.E."/>
            <person name="Mardis E.R."/>
            <person name="Taylor J.W."/>
            <person name="McEwen J.G."/>
            <person name="Clay O.K."/>
            <person name="Klein B.S."/>
            <person name="Cuomo C.A."/>
        </authorList>
    </citation>
    <scope>NUCLEOTIDE SEQUENCE [LARGE SCALE GENOMIC DNA]</scope>
    <source>
        <strain evidence="3">UAMH 139</strain>
    </source>
</reference>
<feature type="transmembrane region" description="Helical" evidence="1">
    <location>
        <begin position="34"/>
        <end position="55"/>
    </location>
</feature>
<organism evidence="2 3">
    <name type="scientific">Blastomyces silverae</name>
    <dbReference type="NCBI Taxonomy" id="2060906"/>
    <lineage>
        <taxon>Eukaryota</taxon>
        <taxon>Fungi</taxon>
        <taxon>Dikarya</taxon>
        <taxon>Ascomycota</taxon>
        <taxon>Pezizomycotina</taxon>
        <taxon>Eurotiomycetes</taxon>
        <taxon>Eurotiomycetidae</taxon>
        <taxon>Onygenales</taxon>
        <taxon>Ajellomycetaceae</taxon>
        <taxon>Blastomyces</taxon>
    </lineage>
</organism>
<gene>
    <name evidence="2" type="ORF">EMPG_10251</name>
</gene>
<protein>
    <submittedName>
        <fullName evidence="2">Uncharacterized protein</fullName>
    </submittedName>
</protein>
<dbReference type="OrthoDB" id="4190694at2759"/>
<feature type="non-terminal residue" evidence="2">
    <location>
        <position position="84"/>
    </location>
</feature>
<keyword evidence="3" id="KW-1185">Reference proteome</keyword>